<feature type="region of interest" description="Disordered" evidence="1">
    <location>
        <begin position="292"/>
        <end position="314"/>
    </location>
</feature>
<evidence type="ECO:0000256" key="1">
    <source>
        <dbReference type="SAM" id="MobiDB-lite"/>
    </source>
</evidence>
<dbReference type="EMBL" id="SCEB01215018">
    <property type="protein sequence ID" value="RXM31751.1"/>
    <property type="molecule type" value="Genomic_DNA"/>
</dbReference>
<evidence type="ECO:0000313" key="3">
    <source>
        <dbReference type="Proteomes" id="UP000289886"/>
    </source>
</evidence>
<keyword evidence="3" id="KW-1185">Reference proteome</keyword>
<dbReference type="AlphaFoldDB" id="A0A444U9C0"/>
<dbReference type="GO" id="GO:0005737">
    <property type="term" value="C:cytoplasm"/>
    <property type="evidence" value="ECO:0007669"/>
    <property type="project" value="TreeGrafter"/>
</dbReference>
<dbReference type="GO" id="GO:0048255">
    <property type="term" value="P:mRNA stabilization"/>
    <property type="evidence" value="ECO:0007669"/>
    <property type="project" value="TreeGrafter"/>
</dbReference>
<dbReference type="Pfam" id="PF15189">
    <property type="entry name" value="MEIOC"/>
    <property type="match status" value="1"/>
</dbReference>
<dbReference type="PANTHER" id="PTHR33861:SF3">
    <property type="entry name" value="MEIOSIS-SPECIFIC COILED-COIL DOMAIN-CONTAINING PROTEIN MEIOC"/>
    <property type="match status" value="1"/>
</dbReference>
<protein>
    <recommendedName>
        <fullName evidence="4">Meiosis-specific coiled-coil domain-containing protein MEIOC</fullName>
    </recommendedName>
</protein>
<reference evidence="2 3" key="1">
    <citation type="submission" date="2019-01" db="EMBL/GenBank/DDBJ databases">
        <title>Draft Genome and Complete Hox-Cluster Characterization of the Sterlet Sturgeon (Acipenser ruthenus).</title>
        <authorList>
            <person name="Wei Q."/>
        </authorList>
    </citation>
    <scope>NUCLEOTIDE SEQUENCE [LARGE SCALE GENOMIC DNA]</scope>
    <source>
        <strain evidence="2">WHYD16114868_AA</strain>
        <tissue evidence="2">Blood</tissue>
    </source>
</reference>
<gene>
    <name evidence="2" type="ORF">EOD39_6716</name>
</gene>
<organism evidence="2 3">
    <name type="scientific">Acipenser ruthenus</name>
    <name type="common">Sterlet sturgeon</name>
    <dbReference type="NCBI Taxonomy" id="7906"/>
    <lineage>
        <taxon>Eukaryota</taxon>
        <taxon>Metazoa</taxon>
        <taxon>Chordata</taxon>
        <taxon>Craniata</taxon>
        <taxon>Vertebrata</taxon>
        <taxon>Euteleostomi</taxon>
        <taxon>Actinopterygii</taxon>
        <taxon>Chondrostei</taxon>
        <taxon>Acipenseriformes</taxon>
        <taxon>Acipenseridae</taxon>
        <taxon>Acipenser</taxon>
    </lineage>
</organism>
<comment type="caution">
    <text evidence="2">The sequence shown here is derived from an EMBL/GenBank/DDBJ whole genome shotgun (WGS) entry which is preliminary data.</text>
</comment>
<dbReference type="Proteomes" id="UP000289886">
    <property type="component" value="Unassembled WGS sequence"/>
</dbReference>
<name>A0A444U9C0_ACIRT</name>
<dbReference type="PANTHER" id="PTHR33861">
    <property type="entry name" value="PROTEIN CBG18333"/>
    <property type="match status" value="1"/>
</dbReference>
<evidence type="ECO:0000313" key="2">
    <source>
        <dbReference type="EMBL" id="RXM31751.1"/>
    </source>
</evidence>
<dbReference type="GO" id="GO:0007144">
    <property type="term" value="P:female meiosis I"/>
    <property type="evidence" value="ECO:0007669"/>
    <property type="project" value="TreeGrafter"/>
</dbReference>
<dbReference type="InterPro" id="IPR027963">
    <property type="entry name" value="MEIOC"/>
</dbReference>
<sequence>MEVSKQDFHAETKKPLNSAYPQHSLCKEPFTRGQRQYLNDGFQGSQQKTDELYQRFNSFDLTDQWLFPSSNGDTDPYFLQTQESHRTQCQCVFYAGNSFMLQSRLSSTLKESERSDVLTYGKDSGFSNTDLLPDQTVDIISSHFLPNKIDDECCGLYSEFSQYSRIKQSKFMQFSLQEGKRMANKPAVETVELDYFSKRSQVKQTGQKPLEDQISDQQNFKYPKPLAADTQEKQFKKEILLGNDFGLKSTPDCGFKTQTLVYTGGSFQSRQTWSSIQKYSNVTTYQNQGSQYQNQGNQFQNQGNQPNPNSQMPSLSKMLLHSLSDFVPQAAQQSPRCICFFPEYSQGEASKFCGTQFTYKSTSQGQSAANIEGISKAIGESEMKIQSDEKTKQGSLLHEGLTFQQYSAYDIPFKQNPPRKNPGEENRRGLLKNPYLDFMEGYYNPQRQAGGDNNLNSHRKNPPNVCLTYLYATGDTKQNTSHLQLGSGSFPSRSNHPYGSSVTPMNLNELLPVDEFNHFYLYVNDFLCGDMPFPGIAPPVRFPRVLKNCSGPANELHVRLEKCYEQWRVLEKERKKVVVLLGKMECLRSFPLHANISTALDRHVEAIYITQARRKDEIINTSNRQRQVAPHCQEDRDVLGLAAAVKDMSAATRKSRTALWCALQMTLPKTVTGNREGQTDMESVSQGIASCGEENHDSVGSTIRE</sequence>
<accession>A0A444U9C0</accession>
<dbReference type="GO" id="GO:0007141">
    <property type="term" value="P:male meiosis I"/>
    <property type="evidence" value="ECO:0007669"/>
    <property type="project" value="TreeGrafter"/>
</dbReference>
<evidence type="ECO:0008006" key="4">
    <source>
        <dbReference type="Google" id="ProtNLM"/>
    </source>
</evidence>
<dbReference type="GO" id="GO:0005634">
    <property type="term" value="C:nucleus"/>
    <property type="evidence" value="ECO:0007669"/>
    <property type="project" value="TreeGrafter"/>
</dbReference>
<proteinExistence type="predicted"/>